<keyword evidence="1" id="KW-0727">SH2 domain</keyword>
<dbReference type="PANTHER" id="PTHR15127">
    <property type="entry name" value="HEAVYWEIGHT, ISOFORM A"/>
    <property type="match status" value="1"/>
</dbReference>
<dbReference type="RefSeq" id="XP_023380053.1">
    <property type="nucleotide sequence ID" value="XM_023524285.1"/>
</dbReference>
<evidence type="ECO:0000313" key="4">
    <source>
        <dbReference type="RefSeq" id="XP_023380053.1"/>
    </source>
</evidence>
<organism evidence="3 4">
    <name type="scientific">Pteropus vampyrus</name>
    <name type="common">Large flying fox</name>
    <dbReference type="NCBI Taxonomy" id="132908"/>
    <lineage>
        <taxon>Eukaryota</taxon>
        <taxon>Metazoa</taxon>
        <taxon>Chordata</taxon>
        <taxon>Craniata</taxon>
        <taxon>Vertebrata</taxon>
        <taxon>Euteleostomi</taxon>
        <taxon>Mammalia</taxon>
        <taxon>Eutheria</taxon>
        <taxon>Laurasiatheria</taxon>
        <taxon>Chiroptera</taxon>
        <taxon>Yinpterochiroptera</taxon>
        <taxon>Pteropodoidea</taxon>
        <taxon>Pteropodidae</taxon>
        <taxon>Pteropodinae</taxon>
        <taxon>Pteropus</taxon>
    </lineage>
</organism>
<proteinExistence type="predicted"/>
<dbReference type="Proteomes" id="UP000515202">
    <property type="component" value="Unplaced"/>
</dbReference>
<feature type="region of interest" description="Disordered" evidence="2">
    <location>
        <begin position="98"/>
        <end position="134"/>
    </location>
</feature>
<keyword evidence="3" id="KW-1185">Reference proteome</keyword>
<dbReference type="AlphaFoldDB" id="A0A6P6BY68"/>
<evidence type="ECO:0000313" key="3">
    <source>
        <dbReference type="Proteomes" id="UP000515202"/>
    </source>
</evidence>
<name>A0A6P6BY68_PTEVA</name>
<dbReference type="PANTHER" id="PTHR15127:SF33">
    <property type="entry name" value="SH2 DOMAIN-CONTAINING ADAPTER PROTEIN D"/>
    <property type="match status" value="1"/>
</dbReference>
<feature type="region of interest" description="Disordered" evidence="2">
    <location>
        <begin position="52"/>
        <end position="75"/>
    </location>
</feature>
<dbReference type="OrthoDB" id="5914531at2759"/>
<dbReference type="GO" id="GO:0001784">
    <property type="term" value="F:phosphotyrosine residue binding"/>
    <property type="evidence" value="ECO:0007669"/>
    <property type="project" value="TreeGrafter"/>
</dbReference>
<dbReference type="CTD" id="56961"/>
<protein>
    <submittedName>
        <fullName evidence="4">SH2 domain-containing adapter protein D</fullName>
    </submittedName>
</protein>
<dbReference type="KEGG" id="pvp:111732428"/>
<reference evidence="4" key="1">
    <citation type="submission" date="2025-08" db="UniProtKB">
        <authorList>
            <consortium name="RefSeq"/>
        </authorList>
    </citation>
    <scope>IDENTIFICATION</scope>
    <source>
        <tissue evidence="4">Kidney</tissue>
    </source>
</reference>
<feature type="compositionally biased region" description="Basic and acidic residues" evidence="2">
    <location>
        <begin position="106"/>
        <end position="134"/>
    </location>
</feature>
<accession>A0A6P6BY68</accession>
<evidence type="ECO:0000256" key="2">
    <source>
        <dbReference type="SAM" id="MobiDB-lite"/>
    </source>
</evidence>
<dbReference type="GeneID" id="111732428"/>
<dbReference type="InterPro" id="IPR051846">
    <property type="entry name" value="SH2_domain_adapters"/>
</dbReference>
<evidence type="ECO:0000256" key="1">
    <source>
        <dbReference type="ARBA" id="ARBA00022999"/>
    </source>
</evidence>
<sequence length="218" mass="24519">MSGESELRGGDVSHGPQRAGRGCAIAQRGYPEPALVLLSLCPSLFLSPQAEVDTEYSDPFDAQPPPPHPDDGYMEPYDAQRVVSELPCRAVQLYDTPYEEHEEDPADRPSSEQRPRQSRLPREDERPADEYDQPWEWKKDHISKAFAGASPTPALTSECPNSSISYPGHVPCFNLQSRPPIICHFGSLLIFTKLWMTDSHEFLFPEETVSFLETETPF</sequence>
<gene>
    <name evidence="4" type="primary">SHD</name>
</gene>